<dbReference type="InterPro" id="IPR027417">
    <property type="entry name" value="P-loop_NTPase"/>
</dbReference>
<evidence type="ECO:0000256" key="8">
    <source>
        <dbReference type="ARBA" id="ARBA00051245"/>
    </source>
</evidence>
<comment type="catalytic activity">
    <reaction evidence="8">
        <text>L-tyrosyl-[protein] + ATP = O-phospho-L-tyrosyl-[protein] + ADP + H(+)</text>
        <dbReference type="Rhea" id="RHEA:10596"/>
        <dbReference type="Rhea" id="RHEA-COMP:10136"/>
        <dbReference type="Rhea" id="RHEA-COMP:20101"/>
        <dbReference type="ChEBI" id="CHEBI:15378"/>
        <dbReference type="ChEBI" id="CHEBI:30616"/>
        <dbReference type="ChEBI" id="CHEBI:46858"/>
        <dbReference type="ChEBI" id="CHEBI:61978"/>
        <dbReference type="ChEBI" id="CHEBI:456216"/>
        <dbReference type="EC" id="2.7.10.2"/>
    </reaction>
</comment>
<dbReference type="EC" id="2.7.10.2" evidence="2"/>
<dbReference type="InterPro" id="IPR025669">
    <property type="entry name" value="AAA_dom"/>
</dbReference>
<evidence type="ECO:0000256" key="5">
    <source>
        <dbReference type="ARBA" id="ARBA00022777"/>
    </source>
</evidence>
<evidence type="ECO:0000256" key="6">
    <source>
        <dbReference type="ARBA" id="ARBA00022840"/>
    </source>
</evidence>
<organism evidence="10 11">
    <name type="scientific">Paenibacillus lacisoli</name>
    <dbReference type="NCBI Taxonomy" id="3064525"/>
    <lineage>
        <taxon>Bacteria</taxon>
        <taxon>Bacillati</taxon>
        <taxon>Bacillota</taxon>
        <taxon>Bacilli</taxon>
        <taxon>Bacillales</taxon>
        <taxon>Paenibacillaceae</taxon>
        <taxon>Paenibacillus</taxon>
    </lineage>
</organism>
<dbReference type="GO" id="GO:0004715">
    <property type="term" value="F:non-membrane spanning protein tyrosine kinase activity"/>
    <property type="evidence" value="ECO:0007669"/>
    <property type="project" value="UniProtKB-EC"/>
</dbReference>
<name>A0ABT9CLB5_9BACL</name>
<dbReference type="SUPFAM" id="SSF52540">
    <property type="entry name" value="P-loop containing nucleoside triphosphate hydrolases"/>
    <property type="match status" value="1"/>
</dbReference>
<evidence type="ECO:0000256" key="1">
    <source>
        <dbReference type="ARBA" id="ARBA00007316"/>
    </source>
</evidence>
<evidence type="ECO:0000259" key="9">
    <source>
        <dbReference type="Pfam" id="PF13614"/>
    </source>
</evidence>
<accession>A0ABT9CLB5</accession>
<dbReference type="PANTHER" id="PTHR32309:SF13">
    <property type="entry name" value="FERRIC ENTEROBACTIN TRANSPORT PROTEIN FEPE"/>
    <property type="match status" value="1"/>
</dbReference>
<gene>
    <name evidence="10" type="ORF">Q5741_18510</name>
</gene>
<evidence type="ECO:0000256" key="3">
    <source>
        <dbReference type="ARBA" id="ARBA00022679"/>
    </source>
</evidence>
<reference evidence="10 11" key="1">
    <citation type="submission" date="2023-07" db="EMBL/GenBank/DDBJ databases">
        <title>Paenibacillus sp. JX-17 nov. isolated from soil.</title>
        <authorList>
            <person name="Wan Y."/>
            <person name="Liu B."/>
        </authorList>
    </citation>
    <scope>NUCLEOTIDE SEQUENCE [LARGE SCALE GENOMIC DNA]</scope>
    <source>
        <strain evidence="10 11">JX-17</strain>
    </source>
</reference>
<keyword evidence="6" id="KW-0067">ATP-binding</keyword>
<protein>
    <recommendedName>
        <fullName evidence="2">non-specific protein-tyrosine kinase</fullName>
        <ecNumber evidence="2">2.7.10.2</ecNumber>
    </recommendedName>
</protein>
<dbReference type="CDD" id="cd05387">
    <property type="entry name" value="BY-kinase"/>
    <property type="match status" value="1"/>
</dbReference>
<dbReference type="RefSeq" id="WP_305025618.1">
    <property type="nucleotide sequence ID" value="NZ_JAUQTB010000015.1"/>
</dbReference>
<proteinExistence type="inferred from homology"/>
<keyword evidence="11" id="KW-1185">Reference proteome</keyword>
<dbReference type="InterPro" id="IPR005702">
    <property type="entry name" value="Wzc-like_C"/>
</dbReference>
<dbReference type="PANTHER" id="PTHR32309">
    <property type="entry name" value="TYROSINE-PROTEIN KINASE"/>
    <property type="match status" value="1"/>
</dbReference>
<keyword evidence="7" id="KW-0829">Tyrosine-protein kinase</keyword>
<evidence type="ECO:0000256" key="4">
    <source>
        <dbReference type="ARBA" id="ARBA00022741"/>
    </source>
</evidence>
<sequence length="212" mass="22791">MTRMASERLLIADKNPSSPASEAYKTLRTNIRFAALERPVKVLLITSATEGEGKTTTAANLAVTYAQENKKVLLVDGDLRTPSLQHVFARTSRKGLTDLLTGHLELEDVVSSTNVPNLSVLNSGQLPPSPSEILGSDQMRALLQELSELYDVVIIDTPPALSFSDAQILGSMSDGVVLVVHTGKVTKTEVRKVKAGMEHVNAKLLGAVLNYA</sequence>
<dbReference type="NCBIfam" id="TIGR01007">
    <property type="entry name" value="eps_fam"/>
    <property type="match status" value="1"/>
</dbReference>
<evidence type="ECO:0000313" key="10">
    <source>
        <dbReference type="EMBL" id="MDO7908398.1"/>
    </source>
</evidence>
<evidence type="ECO:0000256" key="2">
    <source>
        <dbReference type="ARBA" id="ARBA00011903"/>
    </source>
</evidence>
<evidence type="ECO:0000256" key="7">
    <source>
        <dbReference type="ARBA" id="ARBA00023137"/>
    </source>
</evidence>
<dbReference type="Gene3D" id="3.40.50.300">
    <property type="entry name" value="P-loop containing nucleotide triphosphate hydrolases"/>
    <property type="match status" value="1"/>
</dbReference>
<comment type="similarity">
    <text evidence="1">Belongs to the CpsD/CapB family.</text>
</comment>
<evidence type="ECO:0000313" key="11">
    <source>
        <dbReference type="Proteomes" id="UP001240171"/>
    </source>
</evidence>
<dbReference type="Pfam" id="PF13614">
    <property type="entry name" value="AAA_31"/>
    <property type="match status" value="1"/>
</dbReference>
<keyword evidence="3 10" id="KW-0808">Transferase</keyword>
<comment type="caution">
    <text evidence="10">The sequence shown here is derived from an EMBL/GenBank/DDBJ whole genome shotgun (WGS) entry which is preliminary data.</text>
</comment>
<feature type="domain" description="AAA" evidence="9">
    <location>
        <begin position="41"/>
        <end position="192"/>
    </location>
</feature>
<keyword evidence="5 10" id="KW-0418">Kinase</keyword>
<dbReference type="Proteomes" id="UP001240171">
    <property type="component" value="Unassembled WGS sequence"/>
</dbReference>
<dbReference type="EMBL" id="JAUQTB010000015">
    <property type="protein sequence ID" value="MDO7908398.1"/>
    <property type="molecule type" value="Genomic_DNA"/>
</dbReference>
<dbReference type="InterPro" id="IPR050445">
    <property type="entry name" value="Bact_polysacc_biosynth/exp"/>
</dbReference>
<keyword evidence="4" id="KW-0547">Nucleotide-binding</keyword>